<feature type="transmembrane region" description="Helical" evidence="1">
    <location>
        <begin position="12"/>
        <end position="32"/>
    </location>
</feature>
<evidence type="ECO:0000313" key="2">
    <source>
        <dbReference type="EMBL" id="UPM42400.1"/>
    </source>
</evidence>
<dbReference type="NCBIfam" id="NF038086">
    <property type="entry name" value="anchor_synt_A"/>
    <property type="match status" value="1"/>
</dbReference>
<protein>
    <submittedName>
        <fullName evidence="2">Protein sorting system archaetidylserine synthase</fullName>
    </submittedName>
</protein>
<feature type="transmembrane region" description="Helical" evidence="1">
    <location>
        <begin position="83"/>
        <end position="108"/>
    </location>
</feature>
<evidence type="ECO:0000256" key="1">
    <source>
        <dbReference type="SAM" id="Phobius"/>
    </source>
</evidence>
<evidence type="ECO:0000313" key="3">
    <source>
        <dbReference type="Proteomes" id="UP000831768"/>
    </source>
</evidence>
<keyword evidence="1" id="KW-0472">Membrane</keyword>
<keyword evidence="1" id="KW-1133">Transmembrane helix</keyword>
<dbReference type="Proteomes" id="UP000831768">
    <property type="component" value="Chromosome"/>
</dbReference>
<keyword evidence="1" id="KW-0812">Transmembrane</keyword>
<keyword evidence="3" id="KW-1185">Reference proteome</keyword>
<feature type="transmembrane region" description="Helical" evidence="1">
    <location>
        <begin position="225"/>
        <end position="245"/>
    </location>
</feature>
<dbReference type="InterPro" id="IPR000462">
    <property type="entry name" value="CDP-OH_P_trans"/>
</dbReference>
<dbReference type="AlphaFoldDB" id="A0A8T9ZZZ3"/>
<dbReference type="Pfam" id="PF01066">
    <property type="entry name" value="CDP-OH_P_transf"/>
    <property type="match status" value="1"/>
</dbReference>
<proteinExistence type="predicted"/>
<accession>A0A8T9ZZZ3</accession>
<organism evidence="2 3">
    <name type="scientific">Halocatena salina</name>
    <dbReference type="NCBI Taxonomy" id="2934340"/>
    <lineage>
        <taxon>Archaea</taxon>
        <taxon>Methanobacteriati</taxon>
        <taxon>Methanobacteriota</taxon>
        <taxon>Stenosarchaea group</taxon>
        <taxon>Halobacteria</taxon>
        <taxon>Halobacteriales</taxon>
        <taxon>Natronomonadaceae</taxon>
        <taxon>Halocatena</taxon>
    </lineage>
</organism>
<feature type="transmembrane region" description="Helical" evidence="1">
    <location>
        <begin position="160"/>
        <end position="193"/>
    </location>
</feature>
<sequence length="252" mass="26187">MRLHPLCRLGTADRVTVLNIVAGFGAILTVPLSMVAENPLARAFGYPLGLELTARLILLGAIADGLDGVLARRGSGSGSAVGALMDSIADVISFGVAPALFVFGVTWVEWIETGSGTEPTLHFVGAVLITSVFVVSSVLRTAVYTVTDAAESFRGGVPNTLAATILAVAYLAGFDSAVLLLAVMGVLAYLMVIQTPYPGLRARDAFGAGTVQAIVVIAPEGLQLWFARLLLLAALAYLVLGPVSYRSRGITK</sequence>
<dbReference type="GO" id="GO:0016020">
    <property type="term" value="C:membrane"/>
    <property type="evidence" value="ECO:0007669"/>
    <property type="project" value="InterPro"/>
</dbReference>
<dbReference type="EMBL" id="CP096019">
    <property type="protein sequence ID" value="UPM42400.1"/>
    <property type="molecule type" value="Genomic_DNA"/>
</dbReference>
<name>A0A8T9ZZZ3_9EURY</name>
<reference evidence="2" key="1">
    <citation type="submission" date="2022-04" db="EMBL/GenBank/DDBJ databases">
        <title>Halocatena sp. nov., isolated from a salt lake.</title>
        <authorList>
            <person name="Cui H.-L."/>
        </authorList>
    </citation>
    <scope>NUCLEOTIDE SEQUENCE</scope>
    <source>
        <strain evidence="2">AD-1</strain>
    </source>
</reference>
<gene>
    <name evidence="2" type="ORF">MW046_10585</name>
</gene>
<dbReference type="Gene3D" id="1.20.120.1760">
    <property type="match status" value="1"/>
</dbReference>
<dbReference type="InterPro" id="IPR043130">
    <property type="entry name" value="CDP-OH_PTrfase_TM_dom"/>
</dbReference>
<dbReference type="RefSeq" id="WP_247993074.1">
    <property type="nucleotide sequence ID" value="NZ_CP096019.1"/>
</dbReference>
<dbReference type="GO" id="GO:0008654">
    <property type="term" value="P:phospholipid biosynthetic process"/>
    <property type="evidence" value="ECO:0007669"/>
    <property type="project" value="InterPro"/>
</dbReference>
<dbReference type="GO" id="GO:0016780">
    <property type="term" value="F:phosphotransferase activity, for other substituted phosphate groups"/>
    <property type="evidence" value="ECO:0007669"/>
    <property type="project" value="InterPro"/>
</dbReference>
<feature type="transmembrane region" description="Helical" evidence="1">
    <location>
        <begin position="120"/>
        <end position="139"/>
    </location>
</feature>
<dbReference type="GeneID" id="71928498"/>
<dbReference type="KEGG" id="haad:MW046_10585"/>